<name>A0A4Y2J078_ARAVE</name>
<dbReference type="EMBL" id="BGPR01003070">
    <property type="protein sequence ID" value="GBM83334.1"/>
    <property type="molecule type" value="Genomic_DNA"/>
</dbReference>
<organism evidence="2 3">
    <name type="scientific">Araneus ventricosus</name>
    <name type="common">Orbweaver spider</name>
    <name type="synonym">Epeira ventricosa</name>
    <dbReference type="NCBI Taxonomy" id="182803"/>
    <lineage>
        <taxon>Eukaryota</taxon>
        <taxon>Metazoa</taxon>
        <taxon>Ecdysozoa</taxon>
        <taxon>Arthropoda</taxon>
        <taxon>Chelicerata</taxon>
        <taxon>Arachnida</taxon>
        <taxon>Araneae</taxon>
        <taxon>Araneomorphae</taxon>
        <taxon>Entelegynae</taxon>
        <taxon>Araneoidea</taxon>
        <taxon>Araneidae</taxon>
        <taxon>Araneus</taxon>
    </lineage>
</organism>
<accession>A0A4Y2J078</accession>
<evidence type="ECO:0000256" key="1">
    <source>
        <dbReference type="SAM" id="Phobius"/>
    </source>
</evidence>
<dbReference type="Proteomes" id="UP000499080">
    <property type="component" value="Unassembled WGS sequence"/>
</dbReference>
<keyword evidence="1" id="KW-0812">Transmembrane</keyword>
<keyword evidence="3" id="KW-1185">Reference proteome</keyword>
<gene>
    <name evidence="2" type="ORF">AVEN_101097_1</name>
</gene>
<evidence type="ECO:0000313" key="3">
    <source>
        <dbReference type="Proteomes" id="UP000499080"/>
    </source>
</evidence>
<dbReference type="AlphaFoldDB" id="A0A4Y2J078"/>
<keyword evidence="1" id="KW-0472">Membrane</keyword>
<feature type="transmembrane region" description="Helical" evidence="1">
    <location>
        <begin position="61"/>
        <end position="80"/>
    </location>
</feature>
<protein>
    <submittedName>
        <fullName evidence="2">Uncharacterized protein</fullName>
    </submittedName>
</protein>
<sequence length="156" mass="18299">MSQQEHVLTWPVSRSCLVHKRRLYGRNSVPAVNEKVFSRWTILGVPVEVLVIEQRPQPATAVVRLLPLLMLVVFVVFPVFRRQFQRTRQRVDGIGQVVAVRLDAVQLVEDEVRVMLQKRRDSSVIRIYRFDNLNRNIKYNGSKSFNSLYKHMKDAR</sequence>
<keyword evidence="1" id="KW-1133">Transmembrane helix</keyword>
<comment type="caution">
    <text evidence="2">The sequence shown here is derived from an EMBL/GenBank/DDBJ whole genome shotgun (WGS) entry which is preliminary data.</text>
</comment>
<evidence type="ECO:0000313" key="2">
    <source>
        <dbReference type="EMBL" id="GBM83334.1"/>
    </source>
</evidence>
<proteinExistence type="predicted"/>
<reference evidence="2 3" key="1">
    <citation type="journal article" date="2019" name="Sci. Rep.">
        <title>Orb-weaving spider Araneus ventricosus genome elucidates the spidroin gene catalogue.</title>
        <authorList>
            <person name="Kono N."/>
            <person name="Nakamura H."/>
            <person name="Ohtoshi R."/>
            <person name="Moran D.A.P."/>
            <person name="Shinohara A."/>
            <person name="Yoshida Y."/>
            <person name="Fujiwara M."/>
            <person name="Mori M."/>
            <person name="Tomita M."/>
            <person name="Arakawa K."/>
        </authorList>
    </citation>
    <scope>NUCLEOTIDE SEQUENCE [LARGE SCALE GENOMIC DNA]</scope>
</reference>
<dbReference type="OrthoDB" id="10555529at2759"/>